<evidence type="ECO:0008006" key="8">
    <source>
        <dbReference type="Google" id="ProtNLM"/>
    </source>
</evidence>
<dbReference type="GO" id="GO:0016020">
    <property type="term" value="C:membrane"/>
    <property type="evidence" value="ECO:0007669"/>
    <property type="project" value="UniProtKB-SubCell"/>
</dbReference>
<keyword evidence="4 5" id="KW-0472">Membrane</keyword>
<organism evidence="6 7">
    <name type="scientific">Zygotorulaspora mrakii</name>
    <name type="common">Zygosaccharomyces mrakii</name>
    <dbReference type="NCBI Taxonomy" id="42260"/>
    <lineage>
        <taxon>Eukaryota</taxon>
        <taxon>Fungi</taxon>
        <taxon>Dikarya</taxon>
        <taxon>Ascomycota</taxon>
        <taxon>Saccharomycotina</taxon>
        <taxon>Saccharomycetes</taxon>
        <taxon>Saccharomycetales</taxon>
        <taxon>Saccharomycetaceae</taxon>
        <taxon>Zygotorulaspora</taxon>
    </lineage>
</organism>
<feature type="transmembrane region" description="Helical" evidence="5">
    <location>
        <begin position="187"/>
        <end position="207"/>
    </location>
</feature>
<evidence type="ECO:0000256" key="2">
    <source>
        <dbReference type="ARBA" id="ARBA00022692"/>
    </source>
</evidence>
<feature type="transmembrane region" description="Helical" evidence="5">
    <location>
        <begin position="219"/>
        <end position="236"/>
    </location>
</feature>
<dbReference type="Pfam" id="PF13520">
    <property type="entry name" value="AA_permease_2"/>
    <property type="match status" value="1"/>
</dbReference>
<accession>A0A7H9B9R2</accession>
<feature type="transmembrane region" description="Helical" evidence="5">
    <location>
        <begin position="459"/>
        <end position="481"/>
    </location>
</feature>
<evidence type="ECO:0000313" key="6">
    <source>
        <dbReference type="EMBL" id="QLG75044.1"/>
    </source>
</evidence>
<feature type="transmembrane region" description="Helical" evidence="5">
    <location>
        <begin position="94"/>
        <end position="115"/>
    </location>
</feature>
<dbReference type="Gene3D" id="1.20.1740.10">
    <property type="entry name" value="Amino acid/polyamine transporter I"/>
    <property type="match status" value="1"/>
</dbReference>
<dbReference type="PANTHER" id="PTHR11785">
    <property type="entry name" value="AMINO ACID TRANSPORTER"/>
    <property type="match status" value="1"/>
</dbReference>
<dbReference type="Proteomes" id="UP000509704">
    <property type="component" value="Chromosome 8"/>
</dbReference>
<keyword evidence="7" id="KW-1185">Reference proteome</keyword>
<evidence type="ECO:0000256" key="5">
    <source>
        <dbReference type="SAM" id="Phobius"/>
    </source>
</evidence>
<keyword evidence="2 5" id="KW-0812">Transmembrane</keyword>
<dbReference type="KEGG" id="zmk:HG535_0H03710"/>
<feature type="transmembrane region" description="Helical" evidence="5">
    <location>
        <begin position="60"/>
        <end position="82"/>
    </location>
</feature>
<feature type="transmembrane region" description="Helical" evidence="5">
    <location>
        <begin position="430"/>
        <end position="447"/>
    </location>
</feature>
<feature type="transmembrane region" description="Helical" evidence="5">
    <location>
        <begin position="493"/>
        <end position="511"/>
    </location>
</feature>
<feature type="transmembrane region" description="Helical" evidence="5">
    <location>
        <begin position="348"/>
        <end position="368"/>
    </location>
</feature>
<sequence length="546" mass="60091">MAQKESDPLLPMKNERDLEAAFSSVDGTYESLTLQDLDSETDKTGVIVDAFLEVPQGRHLGLFSTMVLFVSRIVGSGIFATPSAIYVNCGGNKLLYFGIWVLAALLAFAGLFLYLEYGSFLPRSGGRKNFLEQTYTRPRLMMSVTFACYTVLTGFTMSNAIVFGKYFLCAIGLSDVSQNNNSNASKFISIAVVLLGISIHGTSVRFGVKIQNFLGGMKFILIGMMCLIGVYSLTIWQSDANEVTSIPAYAFQDGAVVSASSVATAFISTFFCFTGWDSVHSVASEIKNPTRTLKIAGPLSLFICFVCYTMMNIAYFKVLTYDEIRQAGPLVGSVLFTKLFGVNFGGRLLSFSVALSTLSNIMVVLYGVSRMNQEVFREGYLPFSIPLASNWPWGSPLPSLLLCGLLSVTWLVILPPGGSSFDYLVSMEGYGSQFFLLLVAIGIFIYRKKHRDQKPSTRASSVGVLSIILVSIYLMVAPFFGNQDANKTGFLPPYQVTALALIGICILYWLIKFYTLPKIFKYELIPRIVVLDDGLVVTKWIRSYVA</sequence>
<protein>
    <recommendedName>
        <fullName evidence="8">Amino acid permease/ SLC12A domain-containing protein</fullName>
    </recommendedName>
</protein>
<evidence type="ECO:0000313" key="7">
    <source>
        <dbReference type="Proteomes" id="UP000509704"/>
    </source>
</evidence>
<dbReference type="GO" id="GO:0015179">
    <property type="term" value="F:L-amino acid transmembrane transporter activity"/>
    <property type="evidence" value="ECO:0007669"/>
    <property type="project" value="TreeGrafter"/>
</dbReference>
<dbReference type="AlphaFoldDB" id="A0A7H9B9R2"/>
<comment type="subcellular location">
    <subcellularLocation>
        <location evidence="1">Membrane</location>
        <topology evidence="1">Multi-pass membrane protein</topology>
    </subcellularLocation>
</comment>
<dbReference type="InterPro" id="IPR002293">
    <property type="entry name" value="AA/rel_permease1"/>
</dbReference>
<proteinExistence type="predicted"/>
<dbReference type="PIRSF" id="PIRSF006060">
    <property type="entry name" value="AA_transporter"/>
    <property type="match status" value="1"/>
</dbReference>
<evidence type="ECO:0000256" key="3">
    <source>
        <dbReference type="ARBA" id="ARBA00022989"/>
    </source>
</evidence>
<feature type="transmembrane region" description="Helical" evidence="5">
    <location>
        <begin position="256"/>
        <end position="276"/>
    </location>
</feature>
<evidence type="ECO:0000256" key="1">
    <source>
        <dbReference type="ARBA" id="ARBA00004141"/>
    </source>
</evidence>
<feature type="transmembrane region" description="Helical" evidence="5">
    <location>
        <begin position="296"/>
        <end position="316"/>
    </location>
</feature>
<gene>
    <name evidence="6" type="ORF">HG535_0H03710</name>
</gene>
<dbReference type="RefSeq" id="XP_037146769.1">
    <property type="nucleotide sequence ID" value="XM_037290874.1"/>
</dbReference>
<dbReference type="PANTHER" id="PTHR11785:SF382">
    <property type="entry name" value="LOW-AFFINITY METHIONINE PERMEASE"/>
    <property type="match status" value="1"/>
</dbReference>
<dbReference type="OrthoDB" id="5982228at2759"/>
<feature type="transmembrane region" description="Helical" evidence="5">
    <location>
        <begin position="146"/>
        <end position="167"/>
    </location>
</feature>
<feature type="transmembrane region" description="Helical" evidence="5">
    <location>
        <begin position="399"/>
        <end position="418"/>
    </location>
</feature>
<reference evidence="6 7" key="1">
    <citation type="submission" date="2020-07" db="EMBL/GenBank/DDBJ databases">
        <title>The yeast mating-type switching endonuclease HO is a domesticated member of an unorthodox homing genetic element family.</title>
        <authorList>
            <person name="Coughlan A.Y."/>
            <person name="Lombardi L."/>
            <person name="Braun-Galleani S."/>
            <person name="Martos A.R."/>
            <person name="Galeote V."/>
            <person name="Bigey F."/>
            <person name="Dequin S."/>
            <person name="Byrne K.P."/>
            <person name="Wolfe K.H."/>
        </authorList>
    </citation>
    <scope>NUCLEOTIDE SEQUENCE [LARGE SCALE GENOMIC DNA]</scope>
    <source>
        <strain evidence="6 7">NRRL Y-6702</strain>
    </source>
</reference>
<dbReference type="EMBL" id="CP058611">
    <property type="protein sequence ID" value="QLG75044.1"/>
    <property type="molecule type" value="Genomic_DNA"/>
</dbReference>
<keyword evidence="3 5" id="KW-1133">Transmembrane helix</keyword>
<dbReference type="GeneID" id="59238847"/>
<name>A0A7H9B9R2_ZYGMR</name>
<evidence type="ECO:0000256" key="4">
    <source>
        <dbReference type="ARBA" id="ARBA00023136"/>
    </source>
</evidence>
<dbReference type="InterPro" id="IPR050598">
    <property type="entry name" value="AminoAcid_Transporter"/>
</dbReference>